<name>A0A7J0BUT4_9BACT</name>
<dbReference type="PIRSF" id="PIRSF003180">
    <property type="entry name" value="DiGMPpdiest_YuxH"/>
    <property type="match status" value="1"/>
</dbReference>
<dbReference type="SUPFAM" id="SSF141868">
    <property type="entry name" value="EAL domain-like"/>
    <property type="match status" value="1"/>
</dbReference>
<dbReference type="InterPro" id="IPR052340">
    <property type="entry name" value="RNase_Y/CdgJ"/>
</dbReference>
<dbReference type="PANTHER" id="PTHR33525:SF4">
    <property type="entry name" value="CYCLIC DI-GMP PHOSPHODIESTERASE CDGJ"/>
    <property type="match status" value="1"/>
</dbReference>
<dbReference type="SUPFAM" id="SSF109604">
    <property type="entry name" value="HD-domain/PDEase-like"/>
    <property type="match status" value="1"/>
</dbReference>
<dbReference type="InterPro" id="IPR014408">
    <property type="entry name" value="dGMP_Pdiesterase_EAL/HD-GYP"/>
</dbReference>
<dbReference type="Proteomes" id="UP000503820">
    <property type="component" value="Unassembled WGS sequence"/>
</dbReference>
<dbReference type="Gene3D" id="3.20.20.450">
    <property type="entry name" value="EAL domain"/>
    <property type="match status" value="1"/>
</dbReference>
<keyword evidence="3" id="KW-1185">Reference proteome</keyword>
<dbReference type="AlphaFoldDB" id="A0A7J0BUT4"/>
<dbReference type="PANTHER" id="PTHR33525">
    <property type="match status" value="1"/>
</dbReference>
<evidence type="ECO:0000313" key="3">
    <source>
        <dbReference type="Proteomes" id="UP000503820"/>
    </source>
</evidence>
<feature type="domain" description="HDOD" evidence="1">
    <location>
        <begin position="182"/>
        <end position="370"/>
    </location>
</feature>
<proteinExistence type="predicted"/>
<dbReference type="PROSITE" id="PS51833">
    <property type="entry name" value="HDOD"/>
    <property type="match status" value="1"/>
</dbReference>
<dbReference type="Pfam" id="PF08668">
    <property type="entry name" value="HDOD"/>
    <property type="match status" value="1"/>
</dbReference>
<evidence type="ECO:0000313" key="2">
    <source>
        <dbReference type="EMBL" id="GFM36774.1"/>
    </source>
</evidence>
<dbReference type="EMBL" id="BLVP01000007">
    <property type="protein sequence ID" value="GFM36774.1"/>
    <property type="molecule type" value="Genomic_DNA"/>
</dbReference>
<dbReference type="InterPro" id="IPR013976">
    <property type="entry name" value="HDOD"/>
</dbReference>
<protein>
    <recommendedName>
        <fullName evidence="1">HDOD domain-containing protein</fullName>
    </recommendedName>
</protein>
<gene>
    <name evidence="2" type="ORF">DSM19430T_14580</name>
</gene>
<dbReference type="RefSeq" id="WP_174409430.1">
    <property type="nucleotide sequence ID" value="NZ_BLVP01000007.1"/>
</dbReference>
<accession>A0A7J0BUT4</accession>
<dbReference type="InterPro" id="IPR035919">
    <property type="entry name" value="EAL_sf"/>
</dbReference>
<organism evidence="2 3">
    <name type="scientific">Desulfovibrio psychrotolerans</name>
    <dbReference type="NCBI Taxonomy" id="415242"/>
    <lineage>
        <taxon>Bacteria</taxon>
        <taxon>Pseudomonadati</taxon>
        <taxon>Thermodesulfobacteriota</taxon>
        <taxon>Desulfovibrionia</taxon>
        <taxon>Desulfovibrionales</taxon>
        <taxon>Desulfovibrionaceae</taxon>
        <taxon>Desulfovibrio</taxon>
    </lineage>
</organism>
<dbReference type="Gene3D" id="1.10.3210.10">
    <property type="entry name" value="Hypothetical protein af1432"/>
    <property type="match status" value="1"/>
</dbReference>
<evidence type="ECO:0000259" key="1">
    <source>
        <dbReference type="PROSITE" id="PS51833"/>
    </source>
</evidence>
<reference evidence="2 3" key="1">
    <citation type="submission" date="2020-05" db="EMBL/GenBank/DDBJ databases">
        <title>Draft genome sequence of Desulfovibrio psychrotolerans JS1T.</title>
        <authorList>
            <person name="Ueno A."/>
            <person name="Tamazawa S."/>
            <person name="Tamamura S."/>
            <person name="Murakami T."/>
            <person name="Kiyama T."/>
            <person name="Inomata H."/>
            <person name="Amano Y."/>
            <person name="Miyakawa K."/>
            <person name="Tamaki H."/>
            <person name="Naganuma T."/>
            <person name="Kaneko K."/>
        </authorList>
    </citation>
    <scope>NUCLEOTIDE SEQUENCE [LARGE SCALE GENOMIC DNA]</scope>
    <source>
        <strain evidence="2 3">JS1</strain>
    </source>
</reference>
<sequence>MWGYELFFRHSADAGRAEFDDAGVASARVIADGYGLMRDSIPQDARIFVNIPVGLLQGAAVLALSPERCIAEIGQVREVTAELLDALRAMKDVGYMLALDDYAGQPHLAPLLEVVDLVKVDVLTVPPSDLFPLVGELKKLPLQLLAEKVESKKTYALCRNMGFALFQGFYFGKPELFAGRKVSSAQMVKLEILKELHSAYDVQRLADLIKQDVSLSYRLLRYVNSAAMGLRSSVRALDQALVVLGERMVRQWLMVVLLADLNPSPGAQEVSFWSVQRARFLYRMAEEGVLGTYGPETMFLIGLFSRLDYLLGKPMAELVTELPLDGFIKEAYCGKKNFVRDVLDFLSALEDARWDTSATSANWLGIPMRRAAELRNEAVLWTAAVLDDADDARPDGTN</sequence>
<comment type="caution">
    <text evidence="2">The sequence shown here is derived from an EMBL/GenBank/DDBJ whole genome shotgun (WGS) entry which is preliminary data.</text>
</comment>